<evidence type="ECO:0000313" key="15">
    <source>
        <dbReference type="Proteomes" id="UP000187406"/>
    </source>
</evidence>
<keyword evidence="10 11" id="KW-0326">Glycosidase</keyword>
<comment type="catalytic activity">
    <reaction evidence="1 11">
        <text>Hydrolysis of terminal non-reducing beta-D-galactose residues in beta-D-galactosides.</text>
        <dbReference type="EC" id="3.2.1.23"/>
    </reaction>
</comment>
<evidence type="ECO:0000256" key="1">
    <source>
        <dbReference type="ARBA" id="ARBA00001412"/>
    </source>
</evidence>
<protein>
    <recommendedName>
        <fullName evidence="4 11">Beta-galactosidase</fullName>
        <ecNumber evidence="4 11">3.2.1.23</ecNumber>
    </recommendedName>
</protein>
<dbReference type="InterPro" id="IPR019801">
    <property type="entry name" value="Glyco_hydro_35_CS"/>
</dbReference>
<evidence type="ECO:0000256" key="5">
    <source>
        <dbReference type="ARBA" id="ARBA00022523"/>
    </source>
</evidence>
<dbReference type="FunFam" id="3.20.20.80:FF:000006">
    <property type="entry name" value="Beta-galactosidase"/>
    <property type="match status" value="1"/>
</dbReference>
<evidence type="ECO:0000259" key="13">
    <source>
        <dbReference type="PROSITE" id="PS50228"/>
    </source>
</evidence>
<dbReference type="Pfam" id="PF01301">
    <property type="entry name" value="Glyco_hydro_35"/>
    <property type="match status" value="1"/>
</dbReference>
<evidence type="ECO:0000256" key="8">
    <source>
        <dbReference type="ARBA" id="ARBA00022801"/>
    </source>
</evidence>
<comment type="similarity">
    <text evidence="3 12">Belongs to the glycosyl hydrolase 35 family.</text>
</comment>
<dbReference type="GO" id="GO:0005975">
    <property type="term" value="P:carbohydrate metabolic process"/>
    <property type="evidence" value="ECO:0007669"/>
    <property type="project" value="InterPro"/>
</dbReference>
<dbReference type="OrthoDB" id="1657402at2759"/>
<dbReference type="GO" id="GO:0004565">
    <property type="term" value="F:beta-galactosidase activity"/>
    <property type="evidence" value="ECO:0007669"/>
    <property type="project" value="UniProtKB-EC"/>
</dbReference>
<comment type="caution">
    <text evidence="14">The sequence shown here is derived from an EMBL/GenBank/DDBJ whole genome shotgun (WGS) entry which is preliminary data.</text>
</comment>
<keyword evidence="9" id="KW-0325">Glycoprotein</keyword>
<dbReference type="InterPro" id="IPR001944">
    <property type="entry name" value="Glycoside_Hdrlase_35"/>
</dbReference>
<dbReference type="InParanoid" id="A0A1Q3ATW4"/>
<dbReference type="FunFam" id="2.60.120.260:FF:000076">
    <property type="entry name" value="Beta-galactosidase"/>
    <property type="match status" value="1"/>
</dbReference>
<dbReference type="Gene3D" id="2.60.120.740">
    <property type="match status" value="1"/>
</dbReference>
<dbReference type="InterPro" id="IPR017853">
    <property type="entry name" value="GH"/>
</dbReference>
<evidence type="ECO:0000256" key="9">
    <source>
        <dbReference type="ARBA" id="ARBA00023180"/>
    </source>
</evidence>
<dbReference type="Proteomes" id="UP000187406">
    <property type="component" value="Unassembled WGS sequence"/>
</dbReference>
<evidence type="ECO:0000256" key="7">
    <source>
        <dbReference type="ARBA" id="ARBA00022729"/>
    </source>
</evidence>
<keyword evidence="7" id="KW-0732">Signal</keyword>
<keyword evidence="8 11" id="KW-0378">Hydrolase</keyword>
<dbReference type="FunFam" id="2.60.120.260:FF:000107">
    <property type="entry name" value="Beta-galactosidase"/>
    <property type="match status" value="1"/>
</dbReference>
<organism evidence="14 15">
    <name type="scientific">Cephalotus follicularis</name>
    <name type="common">Albany pitcher plant</name>
    <dbReference type="NCBI Taxonomy" id="3775"/>
    <lineage>
        <taxon>Eukaryota</taxon>
        <taxon>Viridiplantae</taxon>
        <taxon>Streptophyta</taxon>
        <taxon>Embryophyta</taxon>
        <taxon>Tracheophyta</taxon>
        <taxon>Spermatophyta</taxon>
        <taxon>Magnoliopsida</taxon>
        <taxon>eudicotyledons</taxon>
        <taxon>Gunneridae</taxon>
        <taxon>Pentapetalae</taxon>
        <taxon>rosids</taxon>
        <taxon>fabids</taxon>
        <taxon>Oxalidales</taxon>
        <taxon>Cephalotaceae</taxon>
        <taxon>Cephalotus</taxon>
    </lineage>
</organism>
<sequence>MLISAGIHYPRATPQMWPDLIAKSKEGGADMIQTYVFWNGHEPVREQYHFEGRYDLVKFVKLVGSSGLYLHLRIGPYVCAEWNFGGFPVWLRDVPGIEFRTDNAPFKEEMQRFVKKIVDLMRGEMLFSWQGGPIIMLQIENEYGNIEHTYGQKGKDYVTWAASMAVGLRAGVPWVMCRQTDAPEYILDACNGFYCDGFRPNSNSKPTLWTENWDGWYTTWGGRLPHRPVEDLAFAVARFFQRGGSFQNYYMYFGGTNFGRTSGAPFLITSYDYDAPIDEYGLLSEPKWGHLKALHAAIKLCEPALVAADSAQYIKLGSKQEAHVYRGNDHTEGLNITWHGSQSRCSAFLANIDERNAASVTFLGQSYTLPPWSVSILPDCRNIVFNTAKVQAQTSIKTIEFSSHLFLPQNLKTQIEVSYISKPWMTVKEPTGIWGENNFTVQGILEHLNVTKDYSDYLWYLTRIYVSDEDFSFWEKNKASAAVMIDSMRDVLRVFINGQLAGSVDGHWVKVVQPIQFLQGYNDLVLLTETVGLQNYGAFLEKDGAGFRGHVKLTGFKNGDVDLSQLFWTYQVGLKGEFLKIYTVEDSEKAGWTNLTLDGIPSTFSWYKTYFDAPDGADPVVLDLGSMGKGQAWVNGHHIGRYWTLVAPKDGCSICDYRGPYNSDKCTTNCGEPTQTWYHIPRSWLQATNNLLVIFEETGGNPFEISIKLRSARIVCAQVSESHYPPVWKWSQPDRTDGRISVNDTTPKMHLHCEQGHIISSIEFASYGTPRGSCQKFSKGNCHAPNSLSVVSKACQGRNSCYIGISNTIFGGDPCRGIVKTLAVKARCVSPTKIGSFQS</sequence>
<dbReference type="PANTHER" id="PTHR23421">
    <property type="entry name" value="BETA-GALACTOSIDASE RELATED"/>
    <property type="match status" value="1"/>
</dbReference>
<proteinExistence type="inferred from homology"/>
<dbReference type="PRINTS" id="PR00742">
    <property type="entry name" value="GLHYDRLASE35"/>
</dbReference>
<keyword evidence="15" id="KW-1185">Reference proteome</keyword>
<evidence type="ECO:0000256" key="2">
    <source>
        <dbReference type="ARBA" id="ARBA00004271"/>
    </source>
</evidence>
<dbReference type="Pfam" id="PF21467">
    <property type="entry name" value="BetaGal_gal-bd"/>
    <property type="match status" value="1"/>
</dbReference>
<dbReference type="FunFam" id="2.60.120.740:FF:000002">
    <property type="entry name" value="Beta-galactosidase"/>
    <property type="match status" value="1"/>
</dbReference>
<evidence type="ECO:0000256" key="12">
    <source>
        <dbReference type="RuleBase" id="RU003679"/>
    </source>
</evidence>
<comment type="subcellular location">
    <subcellularLocation>
        <location evidence="2">Secreted</location>
        <location evidence="2">Extracellular space</location>
        <location evidence="2">Apoplast</location>
    </subcellularLocation>
</comment>
<dbReference type="GO" id="GO:0048046">
    <property type="term" value="C:apoplast"/>
    <property type="evidence" value="ECO:0007669"/>
    <property type="project" value="UniProtKB-SubCell"/>
</dbReference>
<evidence type="ECO:0000313" key="14">
    <source>
        <dbReference type="EMBL" id="GAV59003.1"/>
    </source>
</evidence>
<accession>A0A1Q3ATW4</accession>
<dbReference type="FunFam" id="2.60.120.260:FF:000142">
    <property type="entry name" value="Beta-galactosidase"/>
    <property type="match status" value="1"/>
</dbReference>
<dbReference type="Gene3D" id="3.20.20.80">
    <property type="entry name" value="Glycosidases"/>
    <property type="match status" value="1"/>
</dbReference>
<evidence type="ECO:0000256" key="6">
    <source>
        <dbReference type="ARBA" id="ARBA00022525"/>
    </source>
</evidence>
<dbReference type="InterPro" id="IPR031330">
    <property type="entry name" value="Gly_Hdrlase_35_cat"/>
</dbReference>
<dbReference type="InterPro" id="IPR041392">
    <property type="entry name" value="GHD"/>
</dbReference>
<dbReference type="InterPro" id="IPR008979">
    <property type="entry name" value="Galactose-bd-like_sf"/>
</dbReference>
<keyword evidence="6" id="KW-0964">Secreted</keyword>
<dbReference type="PROSITE" id="PS01182">
    <property type="entry name" value="GLYCOSYL_HYDROL_F35"/>
    <property type="match status" value="1"/>
</dbReference>
<dbReference type="InterPro" id="IPR043159">
    <property type="entry name" value="Lectin_gal-bd_sf"/>
</dbReference>
<gene>
    <name evidence="14" type="ORF">CFOL_v3_02536</name>
</gene>
<dbReference type="InterPro" id="IPR000922">
    <property type="entry name" value="Lectin_gal-bd_dom"/>
</dbReference>
<dbReference type="CDD" id="cd22842">
    <property type="entry name" value="Gal_Rha_Lectin_BGal"/>
    <property type="match status" value="1"/>
</dbReference>
<keyword evidence="5" id="KW-0052">Apoplast</keyword>
<feature type="domain" description="SUEL-type lectin" evidence="13">
    <location>
        <begin position="743"/>
        <end position="829"/>
    </location>
</feature>
<dbReference type="STRING" id="3775.A0A1Q3ATW4"/>
<dbReference type="Gene3D" id="2.60.120.260">
    <property type="entry name" value="Galactose-binding domain-like"/>
    <property type="match status" value="2"/>
</dbReference>
<dbReference type="Pfam" id="PF17834">
    <property type="entry name" value="GHD"/>
    <property type="match status" value="1"/>
</dbReference>
<dbReference type="EC" id="3.2.1.23" evidence="4 11"/>
<dbReference type="InterPro" id="IPR048913">
    <property type="entry name" value="BetaGal_gal-bd"/>
</dbReference>
<name>A0A1Q3ATW4_CEPFO</name>
<dbReference type="EMBL" id="BDDD01000092">
    <property type="protein sequence ID" value="GAV59003.1"/>
    <property type="molecule type" value="Genomic_DNA"/>
</dbReference>
<evidence type="ECO:0000256" key="10">
    <source>
        <dbReference type="ARBA" id="ARBA00023295"/>
    </source>
</evidence>
<dbReference type="AlphaFoldDB" id="A0A1Q3ATW4"/>
<evidence type="ECO:0000256" key="11">
    <source>
        <dbReference type="RuleBase" id="RU000675"/>
    </source>
</evidence>
<dbReference type="GO" id="GO:0030246">
    <property type="term" value="F:carbohydrate binding"/>
    <property type="evidence" value="ECO:0007669"/>
    <property type="project" value="InterPro"/>
</dbReference>
<dbReference type="SUPFAM" id="SSF49785">
    <property type="entry name" value="Galactose-binding domain-like"/>
    <property type="match status" value="2"/>
</dbReference>
<evidence type="ECO:0000256" key="3">
    <source>
        <dbReference type="ARBA" id="ARBA00009809"/>
    </source>
</evidence>
<evidence type="ECO:0000256" key="4">
    <source>
        <dbReference type="ARBA" id="ARBA00012756"/>
    </source>
</evidence>
<dbReference type="SUPFAM" id="SSF51445">
    <property type="entry name" value="(Trans)glycosidases"/>
    <property type="match status" value="1"/>
</dbReference>
<dbReference type="Pfam" id="PF02140">
    <property type="entry name" value="SUEL_Lectin"/>
    <property type="match status" value="1"/>
</dbReference>
<reference evidence="15" key="1">
    <citation type="submission" date="2016-04" db="EMBL/GenBank/DDBJ databases">
        <title>Cephalotus genome sequencing.</title>
        <authorList>
            <person name="Fukushima K."/>
            <person name="Hasebe M."/>
            <person name="Fang X."/>
        </authorList>
    </citation>
    <scope>NUCLEOTIDE SEQUENCE [LARGE SCALE GENOMIC DNA]</scope>
    <source>
        <strain evidence="15">cv. St1</strain>
    </source>
</reference>
<dbReference type="FunCoup" id="A0A1Q3ATW4">
    <property type="interactions" value="744"/>
</dbReference>
<dbReference type="PROSITE" id="PS50228">
    <property type="entry name" value="SUEL_LECTIN"/>
    <property type="match status" value="1"/>
</dbReference>